<accession>A0ABW3HU05</accession>
<comment type="similarity">
    <text evidence="1">Belongs to the DegT/DnrJ/EryC1 family.</text>
</comment>
<name>A0ABW3HU05_9BACL</name>
<dbReference type="SUPFAM" id="SSF53383">
    <property type="entry name" value="PLP-dependent transferases"/>
    <property type="match status" value="1"/>
</dbReference>
<dbReference type="InterPro" id="IPR000653">
    <property type="entry name" value="DegT/StrS_aminotransferase"/>
</dbReference>
<dbReference type="PANTHER" id="PTHR30244:SF34">
    <property type="entry name" value="DTDP-4-AMINO-4,6-DIDEOXYGALACTOSE TRANSAMINASE"/>
    <property type="match status" value="1"/>
</dbReference>
<dbReference type="Proteomes" id="UP001596989">
    <property type="component" value="Unassembled WGS sequence"/>
</dbReference>
<evidence type="ECO:0000313" key="2">
    <source>
        <dbReference type="EMBL" id="MFD0960961.1"/>
    </source>
</evidence>
<dbReference type="Gene3D" id="3.40.640.10">
    <property type="entry name" value="Type I PLP-dependent aspartate aminotransferase-like (Major domain)"/>
    <property type="match status" value="1"/>
</dbReference>
<reference evidence="3" key="1">
    <citation type="journal article" date="2019" name="Int. J. Syst. Evol. Microbiol.">
        <title>The Global Catalogue of Microorganisms (GCM) 10K type strain sequencing project: providing services to taxonomists for standard genome sequencing and annotation.</title>
        <authorList>
            <consortium name="The Broad Institute Genomics Platform"/>
            <consortium name="The Broad Institute Genome Sequencing Center for Infectious Disease"/>
            <person name="Wu L."/>
            <person name="Ma J."/>
        </authorList>
    </citation>
    <scope>NUCLEOTIDE SEQUENCE [LARGE SCALE GENOMIC DNA]</scope>
    <source>
        <strain evidence="3">CCUG 59129</strain>
    </source>
</reference>
<dbReference type="CDD" id="cd00616">
    <property type="entry name" value="AHBA_syn"/>
    <property type="match status" value="1"/>
</dbReference>
<proteinExistence type="inferred from homology"/>
<keyword evidence="1" id="KW-0663">Pyridoxal phosphate</keyword>
<keyword evidence="3" id="KW-1185">Reference proteome</keyword>
<organism evidence="2 3">
    <name type="scientific">Paenibacillus chungangensis</name>
    <dbReference type="NCBI Taxonomy" id="696535"/>
    <lineage>
        <taxon>Bacteria</taxon>
        <taxon>Bacillati</taxon>
        <taxon>Bacillota</taxon>
        <taxon>Bacilli</taxon>
        <taxon>Bacillales</taxon>
        <taxon>Paenibacillaceae</taxon>
        <taxon>Paenibacillus</taxon>
    </lineage>
</organism>
<dbReference type="PIRSF" id="PIRSF000390">
    <property type="entry name" value="PLP_StrS"/>
    <property type="match status" value="1"/>
</dbReference>
<dbReference type="GO" id="GO:0008483">
    <property type="term" value="F:transaminase activity"/>
    <property type="evidence" value="ECO:0007669"/>
    <property type="project" value="UniProtKB-KW"/>
</dbReference>
<keyword evidence="2" id="KW-0808">Transferase</keyword>
<dbReference type="InterPro" id="IPR015424">
    <property type="entry name" value="PyrdxlP-dep_Trfase"/>
</dbReference>
<evidence type="ECO:0000256" key="1">
    <source>
        <dbReference type="RuleBase" id="RU004508"/>
    </source>
</evidence>
<gene>
    <name evidence="2" type="ORF">ACFQ2I_16340</name>
</gene>
<dbReference type="PANTHER" id="PTHR30244">
    <property type="entry name" value="TRANSAMINASE"/>
    <property type="match status" value="1"/>
</dbReference>
<dbReference type="Gene3D" id="3.90.1150.10">
    <property type="entry name" value="Aspartate Aminotransferase, domain 1"/>
    <property type="match status" value="1"/>
</dbReference>
<keyword evidence="2" id="KW-0032">Aminotransferase</keyword>
<evidence type="ECO:0000313" key="3">
    <source>
        <dbReference type="Proteomes" id="UP001596989"/>
    </source>
</evidence>
<dbReference type="InterPro" id="IPR015421">
    <property type="entry name" value="PyrdxlP-dep_Trfase_major"/>
</dbReference>
<comment type="caution">
    <text evidence="2">The sequence shown here is derived from an EMBL/GenBank/DDBJ whole genome shotgun (WGS) entry which is preliminary data.</text>
</comment>
<dbReference type="EMBL" id="JBHTJZ010000024">
    <property type="protein sequence ID" value="MFD0960961.1"/>
    <property type="molecule type" value="Genomic_DNA"/>
</dbReference>
<protein>
    <submittedName>
        <fullName evidence="2">DegT/DnrJ/EryC1/StrS family aminotransferase</fullName>
    </submittedName>
</protein>
<sequence length="400" mass="43658">MNQLAIDGGTPIRTKAFPQWPVYGEMEERLLLEVLRSGKWGGSTPDKLKQLEAKFAEIHGAAYAVSVINGTVGITVALQAAGVRSGDEVIMPPYTFIATATSSLLFGAIPVFADVEEDTLQLDPEKVEAAITPRTKAIVTVHIGGASSNMTRLKEIADRHHLRLIEDSAQAVGAQWEGKGVGSLGDLGTFSFQSSKNVNSGEGGMILTNDKDLADMAWSLTNVGRIREGAWYQHEHIGWNLRMTEFQGAVLLGQLSRLDEQLAVRERNGGLLTELLSETEGIEVLRRDPRITRHAYHLYMFKLAPELAESVDKNDVIAKIAAEGIPVSAGYVSLNLNKAVLNEIERWTGSKPSYSCPISEKLSSKQAIWVHQNALLAEESDMHDIAAAVKKVVHSLKIKN</sequence>
<dbReference type="RefSeq" id="WP_377565974.1">
    <property type="nucleotide sequence ID" value="NZ_JBHTJZ010000024.1"/>
</dbReference>
<dbReference type="Pfam" id="PF01041">
    <property type="entry name" value="DegT_DnrJ_EryC1"/>
    <property type="match status" value="1"/>
</dbReference>
<dbReference type="InterPro" id="IPR015422">
    <property type="entry name" value="PyrdxlP-dep_Trfase_small"/>
</dbReference>